<dbReference type="GO" id="GO:0022627">
    <property type="term" value="C:cytosolic small ribosomal subunit"/>
    <property type="evidence" value="ECO:0007669"/>
    <property type="project" value="TreeGrafter"/>
</dbReference>
<dbReference type="GO" id="GO:0005730">
    <property type="term" value="C:nucleolus"/>
    <property type="evidence" value="ECO:0007669"/>
    <property type="project" value="TreeGrafter"/>
</dbReference>
<dbReference type="PANTHER" id="PTHR11885:SF6">
    <property type="entry name" value="SMALL RIBOSOMAL SUBUNIT PROTEIN US15"/>
    <property type="match status" value="1"/>
</dbReference>
<name>A0A914WJ92_9BILA</name>
<dbReference type="GO" id="GO:0003735">
    <property type="term" value="F:structural constituent of ribosome"/>
    <property type="evidence" value="ECO:0007669"/>
    <property type="project" value="TreeGrafter"/>
</dbReference>
<evidence type="ECO:0000313" key="1">
    <source>
        <dbReference type="Proteomes" id="UP000887566"/>
    </source>
</evidence>
<evidence type="ECO:0000313" key="2">
    <source>
        <dbReference type="WBParaSite" id="PSAMB.scaffold4281size15117.g23919.t1"/>
    </source>
</evidence>
<reference evidence="2" key="1">
    <citation type="submission" date="2022-11" db="UniProtKB">
        <authorList>
            <consortium name="WormBaseParasite"/>
        </authorList>
    </citation>
    <scope>IDENTIFICATION</scope>
</reference>
<dbReference type="AlphaFoldDB" id="A0A914WJ92"/>
<dbReference type="SUPFAM" id="SSF47060">
    <property type="entry name" value="S15/NS1 RNA-binding domain"/>
    <property type="match status" value="1"/>
</dbReference>
<dbReference type="Gene3D" id="1.10.287.10">
    <property type="entry name" value="S15/NS1, RNA-binding"/>
    <property type="match status" value="1"/>
</dbReference>
<dbReference type="InterPro" id="IPR009068">
    <property type="entry name" value="uS15_NS1_RNA-bd_sf"/>
</dbReference>
<keyword evidence="1" id="KW-1185">Reference proteome</keyword>
<dbReference type="InterPro" id="IPR023029">
    <property type="entry name" value="Ribosomal_uS15_arc_euk"/>
</dbReference>
<proteinExistence type="predicted"/>
<dbReference type="WBParaSite" id="PSAMB.scaffold4281size15117.g23919.t1">
    <property type="protein sequence ID" value="PSAMB.scaffold4281size15117.g23919.t1"/>
    <property type="gene ID" value="PSAMB.scaffold4281size15117.g23919"/>
</dbReference>
<dbReference type="Proteomes" id="UP000887566">
    <property type="component" value="Unplaced"/>
</dbReference>
<accession>A0A914WJ92</accession>
<dbReference type="GO" id="GO:0070181">
    <property type="term" value="F:small ribosomal subunit rRNA binding"/>
    <property type="evidence" value="ECO:0007669"/>
    <property type="project" value="TreeGrafter"/>
</dbReference>
<sequence>LILVESRIHRLARYYKTTRQLPTVWKYESATASALVS</sequence>
<organism evidence="1 2">
    <name type="scientific">Plectus sambesii</name>
    <dbReference type="NCBI Taxonomy" id="2011161"/>
    <lineage>
        <taxon>Eukaryota</taxon>
        <taxon>Metazoa</taxon>
        <taxon>Ecdysozoa</taxon>
        <taxon>Nematoda</taxon>
        <taxon>Chromadorea</taxon>
        <taxon>Plectida</taxon>
        <taxon>Plectina</taxon>
        <taxon>Plectoidea</taxon>
        <taxon>Plectidae</taxon>
        <taxon>Plectus</taxon>
    </lineage>
</organism>
<dbReference type="PANTHER" id="PTHR11885">
    <property type="entry name" value="RIBOSOMAL PROTEIN S15P/S13E"/>
    <property type="match status" value="1"/>
</dbReference>
<protein>
    <submittedName>
        <fullName evidence="2">Ribosomal protein S13</fullName>
    </submittedName>
</protein>